<dbReference type="Ensembl" id="ENSMUNT00000005363.2">
    <property type="protein sequence ID" value="ENSMUNP00000004598.2"/>
    <property type="gene ID" value="ENSMUNG00000003810.2"/>
</dbReference>
<evidence type="ECO:0000313" key="13">
    <source>
        <dbReference type="Proteomes" id="UP000694405"/>
    </source>
</evidence>
<keyword evidence="7" id="KW-0520">NAD</keyword>
<evidence type="ECO:0000256" key="2">
    <source>
        <dbReference type="ARBA" id="ARBA00010519"/>
    </source>
</evidence>
<dbReference type="GO" id="GO:0016020">
    <property type="term" value="C:membrane"/>
    <property type="evidence" value="ECO:0007669"/>
    <property type="project" value="UniProtKB-SubCell"/>
</dbReference>
<comment type="subcellular location">
    <subcellularLocation>
        <location evidence="1">Membrane</location>
        <topology evidence="1">Multi-pass membrane protein</topology>
    </subcellularLocation>
</comment>
<dbReference type="Proteomes" id="UP000694405">
    <property type="component" value="Chromosome 1"/>
</dbReference>
<evidence type="ECO:0000256" key="7">
    <source>
        <dbReference type="ARBA" id="ARBA00023027"/>
    </source>
</evidence>
<reference evidence="12" key="2">
    <citation type="submission" date="2025-08" db="UniProtKB">
        <authorList>
            <consortium name="Ensembl"/>
        </authorList>
    </citation>
    <scope>IDENTIFICATION</scope>
</reference>
<accession>A0A8V5FFN2</accession>
<evidence type="ECO:0000256" key="4">
    <source>
        <dbReference type="ARBA" id="ARBA00022692"/>
    </source>
</evidence>
<comment type="catalytic activity">
    <reaction evidence="11">
        <text>a ubiquinone + NADH + 5 H(+)(in) = a ubiquinol + NAD(+) + 4 H(+)(out)</text>
        <dbReference type="Rhea" id="RHEA:29091"/>
        <dbReference type="Rhea" id="RHEA-COMP:9565"/>
        <dbReference type="Rhea" id="RHEA-COMP:9566"/>
        <dbReference type="ChEBI" id="CHEBI:15378"/>
        <dbReference type="ChEBI" id="CHEBI:16389"/>
        <dbReference type="ChEBI" id="CHEBI:17976"/>
        <dbReference type="ChEBI" id="CHEBI:57540"/>
        <dbReference type="ChEBI" id="CHEBI:57945"/>
        <dbReference type="EC" id="7.1.1.2"/>
    </reaction>
    <physiologicalReaction direction="left-to-right" evidence="11">
        <dbReference type="Rhea" id="RHEA:29092"/>
    </physiologicalReaction>
</comment>
<evidence type="ECO:0000256" key="11">
    <source>
        <dbReference type="ARBA" id="ARBA00048769"/>
    </source>
</evidence>
<evidence type="ECO:0000256" key="6">
    <source>
        <dbReference type="ARBA" id="ARBA00022989"/>
    </source>
</evidence>
<proteinExistence type="inferred from homology"/>
<protein>
    <recommendedName>
        <fullName evidence="3">NADH-ubiquinone oxidoreductase chain 4L</fullName>
    </recommendedName>
    <alternativeName>
        <fullName evidence="9">NADH dehydrogenase subunit 4L</fullName>
    </alternativeName>
</protein>
<sequence>FHHTHLISSLLCLKTIIYIALSIWPNKKQTSETLMQILILAFSACEAGAGLAILVASRQTRASNHLHNLNLLQCKKLFYQQ</sequence>
<dbReference type="InterPro" id="IPR039428">
    <property type="entry name" value="NUOK/Mnh_C1-like"/>
</dbReference>
<dbReference type="AlphaFoldDB" id="A0A8C6J0Q6"/>
<evidence type="ECO:0000256" key="9">
    <source>
        <dbReference type="ARBA" id="ARBA00031586"/>
    </source>
</evidence>
<accession>A0A8C6J0Q6</accession>
<keyword evidence="5" id="KW-1278">Translocase</keyword>
<keyword evidence="13" id="KW-1185">Reference proteome</keyword>
<keyword evidence="4" id="KW-0812">Transmembrane</keyword>
<evidence type="ECO:0000256" key="10">
    <source>
        <dbReference type="ARBA" id="ARBA00043911"/>
    </source>
</evidence>
<dbReference type="Gene3D" id="1.10.287.3510">
    <property type="match status" value="1"/>
</dbReference>
<name>A0A8C6J0Q6_MELUD</name>
<reference evidence="12" key="3">
    <citation type="submission" date="2025-09" db="UniProtKB">
        <authorList>
            <consortium name="Ensembl"/>
        </authorList>
    </citation>
    <scope>IDENTIFICATION</scope>
</reference>
<evidence type="ECO:0000256" key="3">
    <source>
        <dbReference type="ARBA" id="ARBA00016612"/>
    </source>
</evidence>
<dbReference type="Pfam" id="PF00420">
    <property type="entry name" value="Oxidored_q2"/>
    <property type="match status" value="1"/>
</dbReference>
<dbReference type="GO" id="GO:0008137">
    <property type="term" value="F:NADH dehydrogenase (ubiquinone) activity"/>
    <property type="evidence" value="ECO:0007669"/>
    <property type="project" value="UniProtKB-EC"/>
</dbReference>
<reference evidence="12" key="1">
    <citation type="submission" date="2020-03" db="EMBL/GenBank/DDBJ databases">
        <title>Melopsittacus undulatus (budgerigar) genome, bMelUnd1, maternal haplotype with Z.</title>
        <authorList>
            <person name="Gedman G."/>
            <person name="Mountcastle J."/>
            <person name="Haase B."/>
            <person name="Formenti G."/>
            <person name="Wright T."/>
            <person name="Apodaca J."/>
            <person name="Pelan S."/>
            <person name="Chow W."/>
            <person name="Rhie A."/>
            <person name="Howe K."/>
            <person name="Fedrigo O."/>
            <person name="Jarvis E.D."/>
        </authorList>
    </citation>
    <scope>NUCLEOTIDE SEQUENCE [LARGE SCALE GENOMIC DNA]</scope>
</reference>
<keyword evidence="6" id="KW-1133">Transmembrane helix</keyword>
<keyword evidence="8" id="KW-0472">Membrane</keyword>
<evidence type="ECO:0000256" key="8">
    <source>
        <dbReference type="ARBA" id="ARBA00023136"/>
    </source>
</evidence>
<evidence type="ECO:0000313" key="12">
    <source>
        <dbReference type="Ensembl" id="ENSMUNP00000004598.2"/>
    </source>
</evidence>
<comment type="function">
    <text evidence="10">Core subunit of the mitochondrial membrane respiratory chain NADH dehydrogenase (Complex I) which catalyzes electron transfer from NADH through the respiratory chain, using ubiquinone as an electron acceptor. Part of the enzyme membrane arm which is embedded in the lipid bilayer and involved in proton translocation.</text>
</comment>
<evidence type="ECO:0000256" key="5">
    <source>
        <dbReference type="ARBA" id="ARBA00022967"/>
    </source>
</evidence>
<comment type="similarity">
    <text evidence="2">Belongs to the complex I subunit 4L family.</text>
</comment>
<organism evidence="12 13">
    <name type="scientific">Melopsittacus undulatus</name>
    <name type="common">Budgerigar</name>
    <name type="synonym">Psittacus undulatus</name>
    <dbReference type="NCBI Taxonomy" id="13146"/>
    <lineage>
        <taxon>Eukaryota</taxon>
        <taxon>Metazoa</taxon>
        <taxon>Chordata</taxon>
        <taxon>Craniata</taxon>
        <taxon>Vertebrata</taxon>
        <taxon>Euteleostomi</taxon>
        <taxon>Archelosauria</taxon>
        <taxon>Archosauria</taxon>
        <taxon>Dinosauria</taxon>
        <taxon>Saurischia</taxon>
        <taxon>Theropoda</taxon>
        <taxon>Coelurosauria</taxon>
        <taxon>Aves</taxon>
        <taxon>Neognathae</taxon>
        <taxon>Neoaves</taxon>
        <taxon>Telluraves</taxon>
        <taxon>Australaves</taxon>
        <taxon>Psittaciformes</taxon>
        <taxon>Psittaculidae</taxon>
        <taxon>Melopsittacus</taxon>
    </lineage>
</organism>
<evidence type="ECO:0000256" key="1">
    <source>
        <dbReference type="ARBA" id="ARBA00004141"/>
    </source>
</evidence>